<evidence type="ECO:0000256" key="1">
    <source>
        <dbReference type="ARBA" id="ARBA00004123"/>
    </source>
</evidence>
<dbReference type="Gene3D" id="1.10.10.10">
    <property type="entry name" value="Winged helix-like DNA-binding domain superfamily/Winged helix DNA-binding domain"/>
    <property type="match status" value="1"/>
</dbReference>
<dbReference type="GO" id="GO:0005721">
    <property type="term" value="C:pericentric heterochromatin"/>
    <property type="evidence" value="ECO:0007669"/>
    <property type="project" value="UniProtKB-ARBA"/>
</dbReference>
<sequence>MKTAASLGPQGPNGRVSYTSPLNPYLPTSLGTMASSGGQLSMFSARQVFPESSQPARLPAMIQPTRVYATGLVNANGASTSTATATATPTLNGSAMQPSVWESTSRSQKLNGQFATTATAPTASIATTLHASNGTTVPRNHLKGSTNGSYSSSLSSGASQSKSDSPSTTLTGALSLGPASISTEPKDRPHRIPIPIKYRPRSSIPPRMPAAVYAQQCVEAAYASRLNPYALHKKEQDALQDHLCHLQVTVYLNIRNGILRLWTRNPMVSVTKEEALGCTKDYRWVNLASFAYEWLIRNGYINFGCVEIPAALANPRKGRRRDGPVIVVIGAGVAGLSCARQLEGLFRQYHDADSSPRVVVLEGRRRIGGRIYSHPLRSLQSSKLAPGLVPKAEMGAQIIVGFEHGNPLDQIVRGQLALPYHLLRDISTIYDIDGSAVDEARDATAEMLYNDVLDRSGCYRHKSVIVPTAEGERDLIDNGRDIVTNDGLTVRQYEEARAAGTIGLLFPAKKIRRGVGHKTAEIKPVGAPSANADSNEENPTKLACQTMGWSLKPGVSDAEKINLDPIAKASRNQTLGAVLDEGVRQYQQMLPLTPKDMRLMNWHMANLEYANAANVGKLSLSGWDQDMGNEFEGEHSQVIGGYQQLPYGLWSLPTKLDVHPNKVVCRISYDPTGRSKQKAHIQCEDGESFMADKVVFTGSLGVLKHRSIEFSPPLPEWKLGAIDRLGFGVMNKVILVFDQPFWDTERDMFGLLREPQNRDSMRQEDYCANRGRFYLFWNCMRTTGLPVLIALMAGDAAHQAECTPDAEIIAEVTSQLRNVFKHVAVPDPLETIITRWASDKFTRGSYSFVAAHSLPGDYDLMAQSIGNLHFAGEATCGTHPATVHGAYLSGLRAASEIIDSVLGPIEIPTPLVPEKGAKAVPPVDSLLAPSTTTPTTTTATTGQKRKQQHHTPSTTTSIHPLFPNQQPATNPNDPNPSPESLRRAAYDKAMWVAVTAEIGAPVPRPARAVLNPFLLYQKDVWARCRAQCDAARRAATNDHTAKAARDEIRQALGQMWRQADPAEKRPYLEQIEANRQANAAVMEQWRREVAEWEKRALQVRERWCREHPFDGWVGERELGFHLGDAAAGGISNGAASGGATSGGAASGGAASGGSANGDVLAGVRQIGISNNTSNTTSSSVANSTPVSNAGSALTSIQAISLLLSNSGEWNGSTHS</sequence>
<feature type="domain" description="SWIRM" evidence="10">
    <location>
        <begin position="217"/>
        <end position="312"/>
    </location>
</feature>
<evidence type="ECO:0000313" key="11">
    <source>
        <dbReference type="EMBL" id="OJJ97898.1"/>
    </source>
</evidence>
<dbReference type="GO" id="GO:0033696">
    <property type="term" value="P:heterochromatin boundary formation"/>
    <property type="evidence" value="ECO:0007669"/>
    <property type="project" value="UniProtKB-ARBA"/>
</dbReference>
<keyword evidence="12" id="KW-1185">Reference proteome</keyword>
<evidence type="ECO:0000256" key="7">
    <source>
        <dbReference type="SAM" id="Coils"/>
    </source>
</evidence>
<feature type="compositionally biased region" description="Polar residues" evidence="8">
    <location>
        <begin position="963"/>
        <end position="972"/>
    </location>
</feature>
<comment type="subcellular location">
    <subcellularLocation>
        <location evidence="1">Nucleus</location>
    </subcellularLocation>
</comment>
<feature type="DNA-binding region" description="HMG box" evidence="6">
    <location>
        <begin position="1006"/>
        <end position="1086"/>
    </location>
</feature>
<dbReference type="InterPro" id="IPR050281">
    <property type="entry name" value="Flavin_monoamine_oxidase"/>
</dbReference>
<feature type="coiled-coil region" evidence="7">
    <location>
        <begin position="1068"/>
        <end position="1102"/>
    </location>
</feature>
<dbReference type="PROSITE" id="PS50118">
    <property type="entry name" value="HMG_BOX_2"/>
    <property type="match status" value="1"/>
</dbReference>
<dbReference type="Pfam" id="PF04433">
    <property type="entry name" value="SWIRM"/>
    <property type="match status" value="1"/>
</dbReference>
<evidence type="ECO:0000256" key="8">
    <source>
        <dbReference type="SAM" id="MobiDB-lite"/>
    </source>
</evidence>
<feature type="compositionally biased region" description="Low complexity" evidence="8">
    <location>
        <begin position="144"/>
        <end position="167"/>
    </location>
</feature>
<dbReference type="GO" id="GO:0033193">
    <property type="term" value="C:Lsd1/2 complex"/>
    <property type="evidence" value="ECO:0007669"/>
    <property type="project" value="UniProtKB-ARBA"/>
</dbReference>
<dbReference type="PROSITE" id="PS50934">
    <property type="entry name" value="SWIRM"/>
    <property type="match status" value="1"/>
</dbReference>
<feature type="region of interest" description="Disordered" evidence="8">
    <location>
        <begin position="920"/>
        <end position="981"/>
    </location>
</feature>
<dbReference type="FunFam" id="1.10.30.10:FF:000067">
    <property type="entry name" value="Lysine-specific histone demethylase Aof2, putative"/>
    <property type="match status" value="1"/>
</dbReference>
<evidence type="ECO:0000256" key="6">
    <source>
        <dbReference type="PROSITE-ProRule" id="PRU00267"/>
    </source>
</evidence>
<keyword evidence="4 6" id="KW-0238">DNA-binding</keyword>
<evidence type="ECO:0000256" key="3">
    <source>
        <dbReference type="ARBA" id="ARBA00023002"/>
    </source>
</evidence>
<dbReference type="Gene3D" id="1.10.30.10">
    <property type="entry name" value="High mobility group box domain"/>
    <property type="match status" value="1"/>
</dbReference>
<evidence type="ECO:0000256" key="4">
    <source>
        <dbReference type="ARBA" id="ARBA00023125"/>
    </source>
</evidence>
<dbReference type="GO" id="GO:0050660">
    <property type="term" value="F:flavin adenine dinucleotide binding"/>
    <property type="evidence" value="ECO:0007669"/>
    <property type="project" value="TreeGrafter"/>
</dbReference>
<feature type="compositionally biased region" description="Low complexity" evidence="8">
    <location>
        <begin position="950"/>
        <end position="960"/>
    </location>
</feature>
<dbReference type="SUPFAM" id="SSF46689">
    <property type="entry name" value="Homeodomain-like"/>
    <property type="match status" value="1"/>
</dbReference>
<accession>A0A1L9WP10</accession>
<dbReference type="InterPro" id="IPR036188">
    <property type="entry name" value="FAD/NAD-bd_sf"/>
</dbReference>
<dbReference type="FunFam" id="3.50.50.60:FF:000249">
    <property type="entry name" value="Lysine-specific histone demethylase Aof2"/>
    <property type="match status" value="1"/>
</dbReference>
<dbReference type="GO" id="GO:0031934">
    <property type="term" value="C:mating-type region heterochromatin"/>
    <property type="evidence" value="ECO:0007669"/>
    <property type="project" value="UniProtKB-ARBA"/>
</dbReference>
<dbReference type="GO" id="GO:0140718">
    <property type="term" value="P:facultative heterochromatin formation"/>
    <property type="evidence" value="ECO:0007669"/>
    <property type="project" value="UniProtKB-ARBA"/>
</dbReference>
<dbReference type="GO" id="GO:0030466">
    <property type="term" value="P:silent mating-type cassette heterochromatin formation"/>
    <property type="evidence" value="ECO:0007669"/>
    <property type="project" value="UniProtKB-ARBA"/>
</dbReference>
<dbReference type="InterPro" id="IPR007526">
    <property type="entry name" value="SWIRM"/>
</dbReference>
<dbReference type="InterPro" id="IPR036910">
    <property type="entry name" value="HMG_box_dom_sf"/>
</dbReference>
<dbReference type="SUPFAM" id="SSF51905">
    <property type="entry name" value="FAD/NAD(P)-binding domain"/>
    <property type="match status" value="1"/>
</dbReference>
<feature type="region of interest" description="Disordered" evidence="8">
    <location>
        <begin position="129"/>
        <end position="200"/>
    </location>
</feature>
<dbReference type="Gene3D" id="3.90.660.10">
    <property type="match status" value="1"/>
</dbReference>
<dbReference type="GO" id="GO:0140683">
    <property type="term" value="F:histone H3K9me/H3K9me2 demethylase activity"/>
    <property type="evidence" value="ECO:0007669"/>
    <property type="project" value="UniProtKB-ARBA"/>
</dbReference>
<organism evidence="11 12">
    <name type="scientific">Aspergillus aculeatus (strain ATCC 16872 / CBS 172.66 / WB 5094)</name>
    <dbReference type="NCBI Taxonomy" id="690307"/>
    <lineage>
        <taxon>Eukaryota</taxon>
        <taxon>Fungi</taxon>
        <taxon>Dikarya</taxon>
        <taxon>Ascomycota</taxon>
        <taxon>Pezizomycotina</taxon>
        <taxon>Eurotiomycetes</taxon>
        <taxon>Eurotiomycetidae</taxon>
        <taxon>Eurotiales</taxon>
        <taxon>Aspergillaceae</taxon>
        <taxon>Aspergillus</taxon>
        <taxon>Aspergillus subgen. Circumdati</taxon>
    </lineage>
</organism>
<dbReference type="OMA" id="WCAENPF"/>
<reference evidence="12" key="1">
    <citation type="journal article" date="2017" name="Genome Biol.">
        <title>Comparative genomics reveals high biological diversity and specific adaptations in the industrially and medically important fungal genus Aspergillus.</title>
        <authorList>
            <person name="de Vries R.P."/>
            <person name="Riley R."/>
            <person name="Wiebenga A."/>
            <person name="Aguilar-Osorio G."/>
            <person name="Amillis S."/>
            <person name="Uchima C.A."/>
            <person name="Anderluh G."/>
            <person name="Asadollahi M."/>
            <person name="Askin M."/>
            <person name="Barry K."/>
            <person name="Battaglia E."/>
            <person name="Bayram O."/>
            <person name="Benocci T."/>
            <person name="Braus-Stromeyer S.A."/>
            <person name="Caldana C."/>
            <person name="Canovas D."/>
            <person name="Cerqueira G.C."/>
            <person name="Chen F."/>
            <person name="Chen W."/>
            <person name="Choi C."/>
            <person name="Clum A."/>
            <person name="Dos Santos R.A."/>
            <person name="Damasio A.R."/>
            <person name="Diallinas G."/>
            <person name="Emri T."/>
            <person name="Fekete E."/>
            <person name="Flipphi M."/>
            <person name="Freyberg S."/>
            <person name="Gallo A."/>
            <person name="Gournas C."/>
            <person name="Habgood R."/>
            <person name="Hainaut M."/>
            <person name="Harispe M.L."/>
            <person name="Henrissat B."/>
            <person name="Hilden K.S."/>
            <person name="Hope R."/>
            <person name="Hossain A."/>
            <person name="Karabika E."/>
            <person name="Karaffa L."/>
            <person name="Karanyi Z."/>
            <person name="Krasevec N."/>
            <person name="Kuo A."/>
            <person name="Kusch H."/>
            <person name="LaButti K."/>
            <person name="Lagendijk E.L."/>
            <person name="Lapidus A."/>
            <person name="Levasseur A."/>
            <person name="Lindquist E."/>
            <person name="Lipzen A."/>
            <person name="Logrieco A.F."/>
            <person name="MacCabe A."/>
            <person name="Maekelae M.R."/>
            <person name="Malavazi I."/>
            <person name="Melin P."/>
            <person name="Meyer V."/>
            <person name="Mielnichuk N."/>
            <person name="Miskei M."/>
            <person name="Molnar A.P."/>
            <person name="Mule G."/>
            <person name="Ngan C.Y."/>
            <person name="Orejas M."/>
            <person name="Orosz E."/>
            <person name="Ouedraogo J.P."/>
            <person name="Overkamp K.M."/>
            <person name="Park H.-S."/>
            <person name="Perrone G."/>
            <person name="Piumi F."/>
            <person name="Punt P.J."/>
            <person name="Ram A.F."/>
            <person name="Ramon A."/>
            <person name="Rauscher S."/>
            <person name="Record E."/>
            <person name="Riano-Pachon D.M."/>
            <person name="Robert V."/>
            <person name="Roehrig J."/>
            <person name="Ruller R."/>
            <person name="Salamov A."/>
            <person name="Salih N.S."/>
            <person name="Samson R.A."/>
            <person name="Sandor E."/>
            <person name="Sanguinetti M."/>
            <person name="Schuetze T."/>
            <person name="Sepcic K."/>
            <person name="Shelest E."/>
            <person name="Sherlock G."/>
            <person name="Sophianopoulou V."/>
            <person name="Squina F.M."/>
            <person name="Sun H."/>
            <person name="Susca A."/>
            <person name="Todd R.B."/>
            <person name="Tsang A."/>
            <person name="Unkles S.E."/>
            <person name="van de Wiele N."/>
            <person name="van Rossen-Uffink D."/>
            <person name="Oliveira J.V."/>
            <person name="Vesth T.C."/>
            <person name="Visser J."/>
            <person name="Yu J.-H."/>
            <person name="Zhou M."/>
            <person name="Andersen M.R."/>
            <person name="Archer D.B."/>
            <person name="Baker S.E."/>
            <person name="Benoit I."/>
            <person name="Brakhage A.A."/>
            <person name="Braus G.H."/>
            <person name="Fischer R."/>
            <person name="Frisvad J.C."/>
            <person name="Goldman G.H."/>
            <person name="Houbraken J."/>
            <person name="Oakley B."/>
            <person name="Pocsi I."/>
            <person name="Scazzocchio C."/>
            <person name="Seiboth B."/>
            <person name="vanKuyk P.A."/>
            <person name="Wortman J."/>
            <person name="Dyer P.S."/>
            <person name="Grigoriev I.V."/>
        </authorList>
    </citation>
    <scope>NUCLEOTIDE SEQUENCE [LARGE SCALE GENOMIC DNA]</scope>
    <source>
        <strain evidence="12">ATCC 16872 / CBS 172.66 / WB 5094</strain>
    </source>
</reference>
<dbReference type="Pfam" id="PF01593">
    <property type="entry name" value="Amino_oxidase"/>
    <property type="match status" value="2"/>
</dbReference>
<keyword evidence="7" id="KW-0175">Coiled coil</keyword>
<evidence type="ECO:0000313" key="12">
    <source>
        <dbReference type="Proteomes" id="UP000184546"/>
    </source>
</evidence>
<evidence type="ECO:0000259" key="10">
    <source>
        <dbReference type="PROSITE" id="PS50934"/>
    </source>
</evidence>
<dbReference type="InterPro" id="IPR036388">
    <property type="entry name" value="WH-like_DNA-bd_sf"/>
</dbReference>
<feature type="region of interest" description="Disordered" evidence="8">
    <location>
        <begin position="84"/>
        <end position="115"/>
    </location>
</feature>
<dbReference type="AlphaFoldDB" id="A0A1L9WP10"/>
<dbReference type="OrthoDB" id="9982100at2759"/>
<dbReference type="Proteomes" id="UP000184546">
    <property type="component" value="Unassembled WGS sequence"/>
</dbReference>
<dbReference type="PANTHER" id="PTHR10742">
    <property type="entry name" value="FLAVIN MONOAMINE OXIDASE"/>
    <property type="match status" value="1"/>
</dbReference>
<dbReference type="STRING" id="690307.A0A1L9WP10"/>
<feature type="compositionally biased region" description="Polar residues" evidence="8">
    <location>
        <begin position="129"/>
        <end position="138"/>
    </location>
</feature>
<protein>
    <recommendedName>
        <fullName evidence="13">SWIRM domain-containing protein</fullName>
    </recommendedName>
</protein>
<feature type="compositionally biased region" description="Low complexity" evidence="8">
    <location>
        <begin position="925"/>
        <end position="941"/>
    </location>
</feature>
<dbReference type="VEuPathDB" id="FungiDB:ASPACDRAFT_122638"/>
<feature type="domain" description="HMG box" evidence="9">
    <location>
        <begin position="1006"/>
        <end position="1086"/>
    </location>
</feature>
<dbReference type="RefSeq" id="XP_020054238.1">
    <property type="nucleotide sequence ID" value="XM_020196557.1"/>
</dbReference>
<dbReference type="GO" id="GO:0140720">
    <property type="term" value="C:subtelomeric heterochromatin"/>
    <property type="evidence" value="ECO:0007669"/>
    <property type="project" value="UniProtKB-ARBA"/>
</dbReference>
<dbReference type="InterPro" id="IPR009071">
    <property type="entry name" value="HMG_box_dom"/>
</dbReference>
<gene>
    <name evidence="11" type="ORF">ASPACDRAFT_122638</name>
</gene>
<evidence type="ECO:0008006" key="13">
    <source>
        <dbReference type="Google" id="ProtNLM"/>
    </source>
</evidence>
<dbReference type="InterPro" id="IPR009057">
    <property type="entry name" value="Homeodomain-like_sf"/>
</dbReference>
<keyword evidence="5 6" id="KW-0539">Nucleus</keyword>
<name>A0A1L9WP10_ASPA1</name>
<dbReference type="GO" id="GO:0005634">
    <property type="term" value="C:nucleus"/>
    <property type="evidence" value="ECO:0007669"/>
    <property type="project" value="UniProtKB-SubCell"/>
</dbReference>
<dbReference type="PANTHER" id="PTHR10742:SF386">
    <property type="entry name" value="LYSINE-SPECIFIC HISTONE DEMETHYLASE 1A"/>
    <property type="match status" value="1"/>
</dbReference>
<dbReference type="SUPFAM" id="SSF54373">
    <property type="entry name" value="FAD-linked reductases, C-terminal domain"/>
    <property type="match status" value="1"/>
</dbReference>
<dbReference type="SUPFAM" id="SSF47095">
    <property type="entry name" value="HMG-box"/>
    <property type="match status" value="1"/>
</dbReference>
<feature type="compositionally biased region" description="Polar residues" evidence="8">
    <location>
        <begin position="89"/>
        <end position="114"/>
    </location>
</feature>
<dbReference type="GeneID" id="30970371"/>
<evidence type="ECO:0000256" key="5">
    <source>
        <dbReference type="ARBA" id="ARBA00023242"/>
    </source>
</evidence>
<proteinExistence type="inferred from homology"/>
<dbReference type="EMBL" id="KV878981">
    <property type="protein sequence ID" value="OJJ97898.1"/>
    <property type="molecule type" value="Genomic_DNA"/>
</dbReference>
<dbReference type="CDD" id="cd00084">
    <property type="entry name" value="HMG-box_SF"/>
    <property type="match status" value="1"/>
</dbReference>
<keyword evidence="3" id="KW-0560">Oxidoreductase</keyword>
<dbReference type="GO" id="GO:1990841">
    <property type="term" value="F:promoter-specific chromatin binding"/>
    <property type="evidence" value="ECO:0007669"/>
    <property type="project" value="UniProtKB-ARBA"/>
</dbReference>
<evidence type="ECO:0000256" key="2">
    <source>
        <dbReference type="ARBA" id="ARBA00005995"/>
    </source>
</evidence>
<evidence type="ECO:0000259" key="9">
    <source>
        <dbReference type="PROSITE" id="PS50118"/>
    </source>
</evidence>
<dbReference type="GO" id="GO:0031509">
    <property type="term" value="P:subtelomeric heterochromatin formation"/>
    <property type="evidence" value="ECO:0007669"/>
    <property type="project" value="UniProtKB-ARBA"/>
</dbReference>
<dbReference type="InterPro" id="IPR002937">
    <property type="entry name" value="Amino_oxidase"/>
</dbReference>
<dbReference type="FunFam" id="1.10.10.10:FF:000064">
    <property type="entry name" value="Lysine-specific histone demethylase 1A"/>
    <property type="match status" value="1"/>
</dbReference>
<dbReference type="Gene3D" id="3.50.50.60">
    <property type="entry name" value="FAD/NAD(P)-binding domain"/>
    <property type="match status" value="2"/>
</dbReference>
<dbReference type="GO" id="GO:0071515">
    <property type="term" value="P:mating-type locus imprinting"/>
    <property type="evidence" value="ECO:0007669"/>
    <property type="project" value="UniProtKB-ARBA"/>
</dbReference>
<dbReference type="GO" id="GO:0003677">
    <property type="term" value="F:DNA binding"/>
    <property type="evidence" value="ECO:0007669"/>
    <property type="project" value="UniProtKB-UniRule"/>
</dbReference>
<comment type="similarity">
    <text evidence="2">Belongs to the flavin monoamine oxidase family.</text>
</comment>
<dbReference type="GO" id="GO:0031508">
    <property type="term" value="P:pericentric heterochromatin formation"/>
    <property type="evidence" value="ECO:0007669"/>
    <property type="project" value="UniProtKB-ARBA"/>
</dbReference>